<name>A0A3B4GQL1_9CICH</name>
<dbReference type="Ensembl" id="ENSPNYT00000025909.1">
    <property type="protein sequence ID" value="ENSPNYP00000025290.1"/>
    <property type="gene ID" value="ENSPNYG00000019083.1"/>
</dbReference>
<organism evidence="2">
    <name type="scientific">Pundamilia nyererei</name>
    <dbReference type="NCBI Taxonomy" id="303518"/>
    <lineage>
        <taxon>Eukaryota</taxon>
        <taxon>Metazoa</taxon>
        <taxon>Chordata</taxon>
        <taxon>Craniata</taxon>
        <taxon>Vertebrata</taxon>
        <taxon>Euteleostomi</taxon>
        <taxon>Actinopterygii</taxon>
        <taxon>Neopterygii</taxon>
        <taxon>Teleostei</taxon>
        <taxon>Neoteleostei</taxon>
        <taxon>Acanthomorphata</taxon>
        <taxon>Ovalentaria</taxon>
        <taxon>Cichlomorphae</taxon>
        <taxon>Cichliformes</taxon>
        <taxon>Cichlidae</taxon>
        <taxon>African cichlids</taxon>
        <taxon>Pseudocrenilabrinae</taxon>
        <taxon>Haplochromini</taxon>
        <taxon>Pundamilia</taxon>
    </lineage>
</organism>
<feature type="compositionally biased region" description="Low complexity" evidence="1">
    <location>
        <begin position="62"/>
        <end position="79"/>
    </location>
</feature>
<evidence type="ECO:0000256" key="1">
    <source>
        <dbReference type="SAM" id="MobiDB-lite"/>
    </source>
</evidence>
<dbReference type="GeneTree" id="ENSGT00940000178005"/>
<evidence type="ECO:0000313" key="2">
    <source>
        <dbReference type="Ensembl" id="ENSPNYP00000025290.1"/>
    </source>
</evidence>
<feature type="compositionally biased region" description="Low complexity" evidence="1">
    <location>
        <begin position="44"/>
        <end position="53"/>
    </location>
</feature>
<feature type="compositionally biased region" description="Polar residues" evidence="1">
    <location>
        <begin position="131"/>
        <end position="162"/>
    </location>
</feature>
<feature type="compositionally biased region" description="Polar residues" evidence="1">
    <location>
        <begin position="108"/>
        <end position="123"/>
    </location>
</feature>
<protein>
    <submittedName>
        <fullName evidence="2">Uncharacterized protein</fullName>
    </submittedName>
</protein>
<dbReference type="AlphaFoldDB" id="A0A3B4GQL1"/>
<accession>A0A3B4GQL1</accession>
<proteinExistence type="predicted"/>
<sequence length="188" mass="20688">MEGRFSVITPPHSCPHSLLSLMMVKLQFVQISSRAVVFLCRRSGSSSSEVGGSQHESRYRRLSAPPSSSSETPPCCSLSATREEEDPDPPSFRGSRGDLAFPDYSLGLTESSTPITTSLQQDQQENRSTQKETSNSVPEGRSSRTLRFTRQQSVGGASSHSQVYYPFPSRKTPRISEAAKRLGMYSSF</sequence>
<feature type="region of interest" description="Disordered" evidence="1">
    <location>
        <begin position="44"/>
        <end position="168"/>
    </location>
</feature>
<reference evidence="2" key="1">
    <citation type="submission" date="2023-09" db="UniProtKB">
        <authorList>
            <consortium name="Ensembl"/>
        </authorList>
    </citation>
    <scope>IDENTIFICATION</scope>
</reference>